<evidence type="ECO:0000313" key="1">
    <source>
        <dbReference type="EMBL" id="RXH94231.1"/>
    </source>
</evidence>
<gene>
    <name evidence="1" type="ORF">DVH24_023915</name>
</gene>
<protein>
    <submittedName>
        <fullName evidence="1">Uncharacterized protein</fullName>
    </submittedName>
</protein>
<name>A0A498JLN3_MALDO</name>
<dbReference type="EMBL" id="RDQH01000333">
    <property type="protein sequence ID" value="RXH94231.1"/>
    <property type="molecule type" value="Genomic_DNA"/>
</dbReference>
<sequence length="85" mass="10184">MHDQGFVAQSVTERYQRKRLPSIEDKSRADAYAELMFDIRGLVQNQCSTDFKSWKTMPEELKKSMVQELSVYWEVDETDEKQRKY</sequence>
<accession>A0A498JLN3</accession>
<keyword evidence="2" id="KW-1185">Reference proteome</keyword>
<dbReference type="AlphaFoldDB" id="A0A498JLN3"/>
<evidence type="ECO:0000313" key="2">
    <source>
        <dbReference type="Proteomes" id="UP000290289"/>
    </source>
</evidence>
<comment type="caution">
    <text evidence="1">The sequence shown here is derived from an EMBL/GenBank/DDBJ whole genome shotgun (WGS) entry which is preliminary data.</text>
</comment>
<reference evidence="1 2" key="1">
    <citation type="submission" date="2018-10" db="EMBL/GenBank/DDBJ databases">
        <title>A high-quality apple genome assembly.</title>
        <authorList>
            <person name="Hu J."/>
        </authorList>
    </citation>
    <scope>NUCLEOTIDE SEQUENCE [LARGE SCALE GENOMIC DNA]</scope>
    <source>
        <strain evidence="2">cv. HFTH1</strain>
        <tissue evidence="1">Young leaf</tissue>
    </source>
</reference>
<organism evidence="1 2">
    <name type="scientific">Malus domestica</name>
    <name type="common">Apple</name>
    <name type="synonym">Pyrus malus</name>
    <dbReference type="NCBI Taxonomy" id="3750"/>
    <lineage>
        <taxon>Eukaryota</taxon>
        <taxon>Viridiplantae</taxon>
        <taxon>Streptophyta</taxon>
        <taxon>Embryophyta</taxon>
        <taxon>Tracheophyta</taxon>
        <taxon>Spermatophyta</taxon>
        <taxon>Magnoliopsida</taxon>
        <taxon>eudicotyledons</taxon>
        <taxon>Gunneridae</taxon>
        <taxon>Pentapetalae</taxon>
        <taxon>rosids</taxon>
        <taxon>fabids</taxon>
        <taxon>Rosales</taxon>
        <taxon>Rosaceae</taxon>
        <taxon>Amygdaloideae</taxon>
        <taxon>Maleae</taxon>
        <taxon>Malus</taxon>
    </lineage>
</organism>
<proteinExistence type="predicted"/>
<dbReference type="Proteomes" id="UP000290289">
    <property type="component" value="Chromosome 7"/>
</dbReference>